<dbReference type="InParanoid" id="A0A1X7TKX4"/>
<dbReference type="AlphaFoldDB" id="A0A1X7TKX4"/>
<feature type="compositionally biased region" description="Acidic residues" evidence="1">
    <location>
        <begin position="1"/>
        <end position="14"/>
    </location>
</feature>
<protein>
    <submittedName>
        <fullName evidence="2">Uncharacterized protein</fullName>
    </submittedName>
</protein>
<reference evidence="2" key="1">
    <citation type="submission" date="2017-05" db="UniProtKB">
        <authorList>
            <consortium name="EnsemblMetazoa"/>
        </authorList>
    </citation>
    <scope>IDENTIFICATION</scope>
</reference>
<evidence type="ECO:0000256" key="1">
    <source>
        <dbReference type="SAM" id="MobiDB-lite"/>
    </source>
</evidence>
<evidence type="ECO:0000313" key="2">
    <source>
        <dbReference type="EnsemblMetazoa" id="Aqu2.1.15553_001"/>
    </source>
</evidence>
<feature type="region of interest" description="Disordered" evidence="1">
    <location>
        <begin position="1"/>
        <end position="22"/>
    </location>
</feature>
<dbReference type="EnsemblMetazoa" id="Aqu2.1.15553_001">
    <property type="protein sequence ID" value="Aqu2.1.15553_001"/>
    <property type="gene ID" value="Aqu2.1.15553"/>
</dbReference>
<organism evidence="2">
    <name type="scientific">Amphimedon queenslandica</name>
    <name type="common">Sponge</name>
    <dbReference type="NCBI Taxonomy" id="400682"/>
    <lineage>
        <taxon>Eukaryota</taxon>
        <taxon>Metazoa</taxon>
        <taxon>Porifera</taxon>
        <taxon>Demospongiae</taxon>
        <taxon>Heteroscleromorpha</taxon>
        <taxon>Haplosclerida</taxon>
        <taxon>Niphatidae</taxon>
        <taxon>Amphimedon</taxon>
    </lineage>
</organism>
<name>A0A1X7TKX4_AMPQE</name>
<accession>A0A1X7TKX4</accession>
<sequence>GKLIFDDSDDDDESLLSSSDGNDSSILNSSGIVSDLEEFIISSVKYTCSIEKSSHQRSCPLNPRKRGMSPDVEYIKSEDAMPTLVIGKTLSTDWMTSTALLIQDYTGETVSVGTDPLKTIKHAEISPYICHKIKRDRNCS</sequence>
<proteinExistence type="predicted"/>